<dbReference type="InterPro" id="IPR010730">
    <property type="entry name" value="HET"/>
</dbReference>
<dbReference type="Pfam" id="PF26639">
    <property type="entry name" value="Het-6_barrel"/>
    <property type="match status" value="1"/>
</dbReference>
<reference evidence="2" key="1">
    <citation type="journal article" date="2020" name="Stud. Mycol.">
        <title>101 Dothideomycetes genomes: a test case for predicting lifestyles and emergence of pathogens.</title>
        <authorList>
            <person name="Haridas S."/>
            <person name="Albert R."/>
            <person name="Binder M."/>
            <person name="Bloem J."/>
            <person name="Labutti K."/>
            <person name="Salamov A."/>
            <person name="Andreopoulos B."/>
            <person name="Baker S."/>
            <person name="Barry K."/>
            <person name="Bills G."/>
            <person name="Bluhm B."/>
            <person name="Cannon C."/>
            <person name="Castanera R."/>
            <person name="Culley D."/>
            <person name="Daum C."/>
            <person name="Ezra D."/>
            <person name="Gonzalez J."/>
            <person name="Henrissat B."/>
            <person name="Kuo A."/>
            <person name="Liang C."/>
            <person name="Lipzen A."/>
            <person name="Lutzoni F."/>
            <person name="Magnuson J."/>
            <person name="Mondo S."/>
            <person name="Nolan M."/>
            <person name="Ohm R."/>
            <person name="Pangilinan J."/>
            <person name="Park H.-J."/>
            <person name="Ramirez L."/>
            <person name="Alfaro M."/>
            <person name="Sun H."/>
            <person name="Tritt A."/>
            <person name="Yoshinaga Y."/>
            <person name="Zwiers L.-H."/>
            <person name="Turgeon B."/>
            <person name="Goodwin S."/>
            <person name="Spatafora J."/>
            <person name="Crous P."/>
            <person name="Grigoriev I."/>
        </authorList>
    </citation>
    <scope>NUCLEOTIDE SEQUENCE</scope>
    <source>
        <strain evidence="2">CBS 122368</strain>
    </source>
</reference>
<dbReference type="InterPro" id="IPR052895">
    <property type="entry name" value="HetReg/Transcr_Mod"/>
</dbReference>
<evidence type="ECO:0000313" key="2">
    <source>
        <dbReference type="EMBL" id="KAF2248565.1"/>
    </source>
</evidence>
<dbReference type="Proteomes" id="UP000800094">
    <property type="component" value="Unassembled WGS sequence"/>
</dbReference>
<dbReference type="PANTHER" id="PTHR24148">
    <property type="entry name" value="ANKYRIN REPEAT DOMAIN-CONTAINING PROTEIN 39 HOMOLOG-RELATED"/>
    <property type="match status" value="1"/>
</dbReference>
<dbReference type="PANTHER" id="PTHR24148:SF73">
    <property type="entry name" value="HET DOMAIN PROTEIN (AFU_ORTHOLOGUE AFUA_8G01020)"/>
    <property type="match status" value="1"/>
</dbReference>
<name>A0A6A6IDA3_9PLEO</name>
<proteinExistence type="predicted"/>
<keyword evidence="3" id="KW-1185">Reference proteome</keyword>
<feature type="domain" description="Heterokaryon incompatibility" evidence="1">
    <location>
        <begin position="1"/>
        <end position="91"/>
    </location>
</feature>
<organism evidence="2 3">
    <name type="scientific">Trematosphaeria pertusa</name>
    <dbReference type="NCBI Taxonomy" id="390896"/>
    <lineage>
        <taxon>Eukaryota</taxon>
        <taxon>Fungi</taxon>
        <taxon>Dikarya</taxon>
        <taxon>Ascomycota</taxon>
        <taxon>Pezizomycotina</taxon>
        <taxon>Dothideomycetes</taxon>
        <taxon>Pleosporomycetidae</taxon>
        <taxon>Pleosporales</taxon>
        <taxon>Massarineae</taxon>
        <taxon>Trematosphaeriaceae</taxon>
        <taxon>Trematosphaeria</taxon>
    </lineage>
</organism>
<dbReference type="Pfam" id="PF06985">
    <property type="entry name" value="HET"/>
    <property type="match status" value="1"/>
</dbReference>
<dbReference type="GeneID" id="54575604"/>
<accession>A0A6A6IDA3</accession>
<evidence type="ECO:0000259" key="1">
    <source>
        <dbReference type="Pfam" id="PF06985"/>
    </source>
</evidence>
<dbReference type="RefSeq" id="XP_033683569.1">
    <property type="nucleotide sequence ID" value="XM_033822274.1"/>
</dbReference>
<dbReference type="EMBL" id="ML987196">
    <property type="protein sequence ID" value="KAF2248565.1"/>
    <property type="molecule type" value="Genomic_DNA"/>
</dbReference>
<gene>
    <name evidence="2" type="ORF">BU26DRAFT_338233</name>
</gene>
<evidence type="ECO:0000313" key="3">
    <source>
        <dbReference type="Proteomes" id="UP000800094"/>
    </source>
</evidence>
<dbReference type="OrthoDB" id="2157530at2759"/>
<dbReference type="AlphaFoldDB" id="A0A6A6IDA3"/>
<protein>
    <recommendedName>
        <fullName evidence="1">Heterokaryon incompatibility domain-containing protein</fullName>
    </recommendedName>
</protein>
<sequence length="529" mass="59518">MGAIYSRASTVVSWLGTDNNGEMDSAVTAMKSFQHVAGSVPGWLEDLYWMRDYPSLLEVDNNLDGIPNHTWRSLQTFFSSSYWGRVWILQEMALARSLWVMVGQHILDYEDVKSSIELIRHLSSGSRPGKSVLPYKLGYFLWWNEQIPTQVHITVEEFRNRAKGLEPLDDVDKLEAIFSTRDFQATNPVDKVFALQGLLGNFITPDYGKSPSEVFCELTSRWIETTGDLYHLRFAGTTLQLPETPGLSLPSWVPDWQGISFADSWQAFPALASNSNIGLDILCVTQPRVLDELRLRVNACICDTISEIEPIYDGESTNLARLYRNFMKMSTDIECLTKVPYLQAILRTILADSGSEHEDHISELEHLSVQSLLLAVVYFLDGLSSSPPIFETLQATVEELGIASENHITSLLQEIFPSTTTNDCWQSEKELCLRILGQGIFLRPHLWRCLREKQQLFYTSAGYIGSSLHGIRAGDIVCIIQGCPCPVLLRREGSHFLHLGTCFVLGLMDGEAALRVKQGSIKIEEVDIV</sequence>